<evidence type="ECO:0000313" key="1">
    <source>
        <dbReference type="EMBL" id="UOX32433.1"/>
    </source>
</evidence>
<evidence type="ECO:0000313" key="2">
    <source>
        <dbReference type="Proteomes" id="UP000830454"/>
    </source>
</evidence>
<reference evidence="1" key="1">
    <citation type="submission" date="2021-12" db="EMBL/GenBank/DDBJ databases">
        <authorList>
            <person name="Cha I.-T."/>
            <person name="Lee K.-E."/>
            <person name="Park S.-J."/>
        </authorList>
    </citation>
    <scope>NUCLEOTIDE SEQUENCE</scope>
    <source>
        <strain evidence="1">YSM-43</strain>
    </source>
</reference>
<dbReference type="RefSeq" id="WP_246915188.1">
    <property type="nucleotide sequence ID" value="NZ_CP090145.1"/>
</dbReference>
<accession>A0ABY4HIA2</accession>
<organism evidence="1 2">
    <name type="scientific">Flavobacterium sediminilitoris</name>
    <dbReference type="NCBI Taxonomy" id="2024526"/>
    <lineage>
        <taxon>Bacteria</taxon>
        <taxon>Pseudomonadati</taxon>
        <taxon>Bacteroidota</taxon>
        <taxon>Flavobacteriia</taxon>
        <taxon>Flavobacteriales</taxon>
        <taxon>Flavobacteriaceae</taxon>
        <taxon>Flavobacterium</taxon>
    </lineage>
</organism>
<name>A0ABY4HIA2_9FLAO</name>
<protein>
    <submittedName>
        <fullName evidence="1">Uncharacterized protein</fullName>
    </submittedName>
</protein>
<gene>
    <name evidence="1" type="ORF">LXD69_10250</name>
</gene>
<proteinExistence type="predicted"/>
<keyword evidence="2" id="KW-1185">Reference proteome</keyword>
<reference evidence="1" key="2">
    <citation type="submission" date="2022-04" db="EMBL/GenBank/DDBJ databases">
        <title>Complete Genome Sequence of Flavobacterium sediminilitoris YSM-43, Isolated from a Tidal Sediment.</title>
        <authorList>
            <person name="Lee P.A."/>
        </authorList>
    </citation>
    <scope>NUCLEOTIDE SEQUENCE</scope>
    <source>
        <strain evidence="1">YSM-43</strain>
    </source>
</reference>
<sequence length="82" mass="9600">MKTITVNAAIGNSKKLTTIIFLDTDFLKIENNQLFIKNDNRRMILSDEQVKQVIFQLELNSKSYKEEISEIIKLLKEEIINK</sequence>
<dbReference type="EMBL" id="CP090145">
    <property type="protein sequence ID" value="UOX32433.1"/>
    <property type="molecule type" value="Genomic_DNA"/>
</dbReference>
<dbReference type="Proteomes" id="UP000830454">
    <property type="component" value="Chromosome"/>
</dbReference>